<dbReference type="EMBL" id="KZ805904">
    <property type="protein sequence ID" value="PVH91289.1"/>
    <property type="molecule type" value="Genomic_DNA"/>
</dbReference>
<sequence>MGFFTSNPGKILWVLGAVLVTLVKLPFLSLYYAFSRPNPKWTVRQALMNRLMRAFLYHSAVVQAKTPLNFKPGTEGDRFVTIPPVEKRQQKEREKEERLVRLQANKQIRQEKQLQKDQQKKEKKPQKRKREDSTTESSERHKSVVGRNGRQITLPLRFRD</sequence>
<keyword evidence="2" id="KW-0472">Membrane</keyword>
<name>A0A2V1D0Z6_9PLEO</name>
<dbReference type="AlphaFoldDB" id="A0A2V1D0Z6"/>
<accession>A0A2V1D0Z6</accession>
<keyword evidence="2" id="KW-0812">Transmembrane</keyword>
<keyword evidence="4" id="KW-1185">Reference proteome</keyword>
<reference evidence="3 4" key="1">
    <citation type="journal article" date="2018" name="Sci. Rep.">
        <title>Comparative genomics provides insights into the lifestyle and reveals functional heterogeneity of dark septate endophytic fungi.</title>
        <authorList>
            <person name="Knapp D.G."/>
            <person name="Nemeth J.B."/>
            <person name="Barry K."/>
            <person name="Hainaut M."/>
            <person name="Henrissat B."/>
            <person name="Johnson J."/>
            <person name="Kuo A."/>
            <person name="Lim J.H.P."/>
            <person name="Lipzen A."/>
            <person name="Nolan M."/>
            <person name="Ohm R.A."/>
            <person name="Tamas L."/>
            <person name="Grigoriev I.V."/>
            <person name="Spatafora J.W."/>
            <person name="Nagy L.G."/>
            <person name="Kovacs G.M."/>
        </authorList>
    </citation>
    <scope>NUCLEOTIDE SEQUENCE [LARGE SCALE GENOMIC DNA]</scope>
    <source>
        <strain evidence="3 4">DSE2036</strain>
    </source>
</reference>
<gene>
    <name evidence="3" type="ORF">DM02DRAFT_678163</name>
</gene>
<evidence type="ECO:0000256" key="2">
    <source>
        <dbReference type="SAM" id="Phobius"/>
    </source>
</evidence>
<feature type="region of interest" description="Disordered" evidence="1">
    <location>
        <begin position="73"/>
        <end position="160"/>
    </location>
</feature>
<feature type="compositionally biased region" description="Basic and acidic residues" evidence="1">
    <location>
        <begin position="108"/>
        <end position="120"/>
    </location>
</feature>
<dbReference type="OrthoDB" id="2152029at2759"/>
<organism evidence="3 4">
    <name type="scientific">Periconia macrospinosa</name>
    <dbReference type="NCBI Taxonomy" id="97972"/>
    <lineage>
        <taxon>Eukaryota</taxon>
        <taxon>Fungi</taxon>
        <taxon>Dikarya</taxon>
        <taxon>Ascomycota</taxon>
        <taxon>Pezizomycotina</taxon>
        <taxon>Dothideomycetes</taxon>
        <taxon>Pleosporomycetidae</taxon>
        <taxon>Pleosporales</taxon>
        <taxon>Massarineae</taxon>
        <taxon>Periconiaceae</taxon>
        <taxon>Periconia</taxon>
    </lineage>
</organism>
<keyword evidence="2" id="KW-1133">Transmembrane helix</keyword>
<protein>
    <submittedName>
        <fullName evidence="3">Uncharacterized protein</fullName>
    </submittedName>
</protein>
<feature type="compositionally biased region" description="Basic and acidic residues" evidence="1">
    <location>
        <begin position="85"/>
        <end position="100"/>
    </location>
</feature>
<proteinExistence type="predicted"/>
<evidence type="ECO:0000313" key="3">
    <source>
        <dbReference type="EMBL" id="PVH91289.1"/>
    </source>
</evidence>
<dbReference type="Proteomes" id="UP000244855">
    <property type="component" value="Unassembled WGS sequence"/>
</dbReference>
<feature type="compositionally biased region" description="Basic and acidic residues" evidence="1">
    <location>
        <begin position="129"/>
        <end position="142"/>
    </location>
</feature>
<evidence type="ECO:0000256" key="1">
    <source>
        <dbReference type="SAM" id="MobiDB-lite"/>
    </source>
</evidence>
<feature type="transmembrane region" description="Helical" evidence="2">
    <location>
        <begin position="12"/>
        <end position="34"/>
    </location>
</feature>
<evidence type="ECO:0000313" key="4">
    <source>
        <dbReference type="Proteomes" id="UP000244855"/>
    </source>
</evidence>